<gene>
    <name evidence="3" type="ORF">MNBD_ALPHA06-1932</name>
</gene>
<accession>A0A3B0S7K2</accession>
<dbReference type="GO" id="GO:0008829">
    <property type="term" value="F:dCTP deaminase activity"/>
    <property type="evidence" value="ECO:0007669"/>
    <property type="project" value="UniProtKB-EC"/>
</dbReference>
<keyword evidence="3" id="KW-0378">Hydrolase</keyword>
<reference evidence="3" key="1">
    <citation type="submission" date="2018-06" db="EMBL/GenBank/DDBJ databases">
        <authorList>
            <person name="Zhirakovskaya E."/>
        </authorList>
    </citation>
    <scope>NUCLEOTIDE SEQUENCE</scope>
</reference>
<feature type="domain" description="2'-deoxycytidine 5'-triphosphate deaminase N-terminal" evidence="1">
    <location>
        <begin position="6"/>
        <end position="167"/>
    </location>
</feature>
<dbReference type="PANTHER" id="PTHR42680">
    <property type="entry name" value="DCTP DEAMINASE"/>
    <property type="match status" value="1"/>
</dbReference>
<dbReference type="Pfam" id="PF22569">
    <property type="entry name" value="DCD_C"/>
    <property type="match status" value="1"/>
</dbReference>
<organism evidence="3">
    <name type="scientific">hydrothermal vent metagenome</name>
    <dbReference type="NCBI Taxonomy" id="652676"/>
    <lineage>
        <taxon>unclassified sequences</taxon>
        <taxon>metagenomes</taxon>
        <taxon>ecological metagenomes</taxon>
    </lineage>
</organism>
<feature type="domain" description="2'-deoxycytidine 5'-triphosphate deaminase C-terminal" evidence="2">
    <location>
        <begin position="179"/>
        <end position="336"/>
    </location>
</feature>
<dbReference type="EC" id="3.5.4.13" evidence="3"/>
<evidence type="ECO:0000259" key="1">
    <source>
        <dbReference type="Pfam" id="PF06559"/>
    </source>
</evidence>
<dbReference type="InterPro" id="IPR053811">
    <property type="entry name" value="DCD_C"/>
</dbReference>
<evidence type="ECO:0000259" key="2">
    <source>
        <dbReference type="Pfam" id="PF22569"/>
    </source>
</evidence>
<sequence>MQNPSSILADTAIRELFTNSAIRAQSPLDSDQIQPASLDLRLGATAYRIRASFLPGPKREVEALLTAPLVMHKIDLRKGAVLETGCIYLVPLLESLHLPADISGRANPKSSTGRIDVFTRVICDRSASFDSIPAGYKGPLYIEVCPRTFSILAREGDRLSQLRLRCGPPASVTAAQTQTVSICLPKQGLAGYRAKRHCAVLDLSKPGSHKQADFWEPLATKDGYLILDPGEFYILASKENIRIPADMAAEMAPIATDIGEFRVHYAGFFDPGFGTGNALSKAVLEIRGRDVPFLLGDGQSIARLVFEPMQSQPAALYGSGGSSHYQGQGLKLSKLFC</sequence>
<evidence type="ECO:0000313" key="3">
    <source>
        <dbReference type="EMBL" id="VAV96816.1"/>
    </source>
</evidence>
<dbReference type="AlphaFoldDB" id="A0A3B0S7K2"/>
<dbReference type="PANTHER" id="PTHR42680:SF3">
    <property type="entry name" value="DCTP DEAMINASE"/>
    <property type="match status" value="1"/>
</dbReference>
<proteinExistence type="predicted"/>
<protein>
    <submittedName>
        <fullName evidence="3">Deoxycytidine triphosphate deaminase</fullName>
        <ecNumber evidence="3">3.5.4.13</ecNumber>
    </submittedName>
</protein>
<dbReference type="InterPro" id="IPR010550">
    <property type="entry name" value="DCD_N"/>
</dbReference>
<dbReference type="GO" id="GO:0009394">
    <property type="term" value="P:2'-deoxyribonucleotide metabolic process"/>
    <property type="evidence" value="ECO:0007669"/>
    <property type="project" value="InterPro"/>
</dbReference>
<dbReference type="EMBL" id="UOEE01000232">
    <property type="protein sequence ID" value="VAV96816.1"/>
    <property type="molecule type" value="Genomic_DNA"/>
</dbReference>
<name>A0A3B0S7K2_9ZZZZ</name>
<dbReference type="Gene3D" id="2.70.40.10">
    <property type="match status" value="2"/>
</dbReference>
<dbReference type="SUPFAM" id="SSF51283">
    <property type="entry name" value="dUTPase-like"/>
    <property type="match status" value="2"/>
</dbReference>
<dbReference type="InterPro" id="IPR036157">
    <property type="entry name" value="dUTPase-like_sf"/>
</dbReference>
<dbReference type="Pfam" id="PF06559">
    <property type="entry name" value="DCD_N"/>
    <property type="match status" value="1"/>
</dbReference>